<feature type="coiled-coil region" evidence="1">
    <location>
        <begin position="173"/>
        <end position="242"/>
    </location>
</feature>
<proteinExistence type="predicted"/>
<dbReference type="EMBL" id="BEZZ01000093">
    <property type="protein sequence ID" value="GCC25639.1"/>
    <property type="molecule type" value="Genomic_DNA"/>
</dbReference>
<reference evidence="3 4" key="1">
    <citation type="journal article" date="2018" name="Nat. Ecol. Evol.">
        <title>Shark genomes provide insights into elasmobranch evolution and the origin of vertebrates.</title>
        <authorList>
            <person name="Hara Y"/>
            <person name="Yamaguchi K"/>
            <person name="Onimaru K"/>
            <person name="Kadota M"/>
            <person name="Koyanagi M"/>
            <person name="Keeley SD"/>
            <person name="Tatsumi K"/>
            <person name="Tanaka K"/>
            <person name="Motone F"/>
            <person name="Kageyama Y"/>
            <person name="Nozu R"/>
            <person name="Adachi N"/>
            <person name="Nishimura O"/>
            <person name="Nakagawa R"/>
            <person name="Tanegashima C"/>
            <person name="Kiyatake I"/>
            <person name="Matsumoto R"/>
            <person name="Murakumo K"/>
            <person name="Nishida K"/>
            <person name="Terakita A"/>
            <person name="Kuratani S"/>
            <person name="Sato K"/>
            <person name="Hyodo S Kuraku.S."/>
        </authorList>
    </citation>
    <scope>NUCLEOTIDE SEQUENCE [LARGE SCALE GENOMIC DNA]</scope>
</reference>
<accession>A0A401S5N6</accession>
<evidence type="ECO:0000313" key="3">
    <source>
        <dbReference type="EMBL" id="GCC25639.1"/>
    </source>
</evidence>
<dbReference type="SUPFAM" id="SSF47986">
    <property type="entry name" value="DEATH domain"/>
    <property type="match status" value="1"/>
</dbReference>
<evidence type="ECO:0000259" key="2">
    <source>
        <dbReference type="PROSITE" id="PS50209"/>
    </source>
</evidence>
<dbReference type="PROSITE" id="PS50209">
    <property type="entry name" value="CARD"/>
    <property type="match status" value="1"/>
</dbReference>
<feature type="non-terminal residue" evidence="3">
    <location>
        <position position="1"/>
    </location>
</feature>
<evidence type="ECO:0000256" key="1">
    <source>
        <dbReference type="SAM" id="Coils"/>
    </source>
</evidence>
<feature type="domain" description="CARD" evidence="2">
    <location>
        <begin position="42"/>
        <end position="132"/>
    </location>
</feature>
<name>A0A401S5N6_CHIPU</name>
<dbReference type="CDD" id="cd01671">
    <property type="entry name" value="CARD"/>
    <property type="match status" value="1"/>
</dbReference>
<dbReference type="GO" id="GO:0070513">
    <property type="term" value="F:death domain binding"/>
    <property type="evidence" value="ECO:0007669"/>
    <property type="project" value="InterPro"/>
</dbReference>
<dbReference type="GO" id="GO:0002020">
    <property type="term" value="F:protease binding"/>
    <property type="evidence" value="ECO:0007669"/>
    <property type="project" value="InterPro"/>
</dbReference>
<dbReference type="PANTHER" id="PTHR15034:SF5">
    <property type="entry name" value="DEATH DOMAIN-CONTAINING PROTEIN CRADD"/>
    <property type="match status" value="1"/>
</dbReference>
<dbReference type="Pfam" id="PF00619">
    <property type="entry name" value="CARD"/>
    <property type="match status" value="1"/>
</dbReference>
<dbReference type="Gene3D" id="1.10.533.10">
    <property type="entry name" value="Death Domain, Fas"/>
    <property type="match status" value="1"/>
</dbReference>
<keyword evidence="4" id="KW-1185">Reference proteome</keyword>
<dbReference type="Proteomes" id="UP000287033">
    <property type="component" value="Unassembled WGS sequence"/>
</dbReference>
<keyword evidence="1" id="KW-0175">Coiled coil</keyword>
<sequence length="264" mass="30751">SSNTTCPSHGRGCGPGLDYSATAETSTHWRTNFRTNHENTLNKDFHRDVIRANYPSIVGHLQMSPVFYRLLQEKGILSDQQIQIIQKEGSQELKVAKLLSLLEGEGSWVLEPFSELLNETGYVQLAKVLHGTGLTKCLAKQENHGKKSQLWNQMQTLEQELERGYMEESLTLKRTLEDMKREYLLRLQDLENEFVFTERERDVARRERNMALQERELLLRKNKELLKTLKRVRQSLEHQESKWHGADQSSQALAYIAPMRNKWN</sequence>
<dbReference type="InterPro" id="IPR037939">
    <property type="entry name" value="CRADD"/>
</dbReference>
<dbReference type="InterPro" id="IPR001315">
    <property type="entry name" value="CARD"/>
</dbReference>
<comment type="caution">
    <text evidence="3">The sequence shown here is derived from an EMBL/GenBank/DDBJ whole genome shotgun (WGS) entry which is preliminary data.</text>
</comment>
<organism evidence="3 4">
    <name type="scientific">Chiloscyllium punctatum</name>
    <name type="common">Brownbanded bambooshark</name>
    <name type="synonym">Hemiscyllium punctatum</name>
    <dbReference type="NCBI Taxonomy" id="137246"/>
    <lineage>
        <taxon>Eukaryota</taxon>
        <taxon>Metazoa</taxon>
        <taxon>Chordata</taxon>
        <taxon>Craniata</taxon>
        <taxon>Vertebrata</taxon>
        <taxon>Chondrichthyes</taxon>
        <taxon>Elasmobranchii</taxon>
        <taxon>Galeomorphii</taxon>
        <taxon>Galeoidea</taxon>
        <taxon>Orectolobiformes</taxon>
        <taxon>Hemiscylliidae</taxon>
        <taxon>Chiloscyllium</taxon>
    </lineage>
</organism>
<gene>
    <name evidence="3" type="ORF">chiPu_0004050</name>
</gene>
<dbReference type="AlphaFoldDB" id="A0A401S5N6"/>
<protein>
    <recommendedName>
        <fullName evidence="2">CARD domain-containing protein</fullName>
    </recommendedName>
</protein>
<evidence type="ECO:0000313" key="4">
    <source>
        <dbReference type="Proteomes" id="UP000287033"/>
    </source>
</evidence>
<dbReference type="OrthoDB" id="9937255at2759"/>
<dbReference type="GO" id="GO:0042981">
    <property type="term" value="P:regulation of apoptotic process"/>
    <property type="evidence" value="ECO:0007669"/>
    <property type="project" value="InterPro"/>
</dbReference>
<dbReference type="InterPro" id="IPR011029">
    <property type="entry name" value="DEATH-like_dom_sf"/>
</dbReference>
<dbReference type="PANTHER" id="PTHR15034">
    <property type="entry name" value="DEATH DOMAIN-CONTAINING PROTEIN CRADD"/>
    <property type="match status" value="1"/>
</dbReference>